<dbReference type="GO" id="GO:0016279">
    <property type="term" value="F:protein-lysine N-methyltransferase activity"/>
    <property type="evidence" value="ECO:0007669"/>
    <property type="project" value="TreeGrafter"/>
</dbReference>
<dbReference type="PANTHER" id="PTHR43648:SF1">
    <property type="entry name" value="ELECTRON TRANSFER FLAVOPROTEIN BETA SUBUNIT LYSINE METHYLTRANSFERASE"/>
    <property type="match status" value="1"/>
</dbReference>
<dbReference type="SUPFAM" id="SSF53335">
    <property type="entry name" value="S-adenosyl-L-methionine-dependent methyltransferases"/>
    <property type="match status" value="1"/>
</dbReference>
<dbReference type="Pfam" id="PF06325">
    <property type="entry name" value="PrmA"/>
    <property type="match status" value="1"/>
</dbReference>
<evidence type="ECO:0000256" key="1">
    <source>
        <dbReference type="ARBA" id="ARBA00022603"/>
    </source>
</evidence>
<dbReference type="GO" id="GO:0032259">
    <property type="term" value="P:methylation"/>
    <property type="evidence" value="ECO:0007669"/>
    <property type="project" value="UniProtKB-KW"/>
</dbReference>
<dbReference type="InterPro" id="IPR050078">
    <property type="entry name" value="Ribosomal_L11_MeTrfase_PrmA"/>
</dbReference>
<dbReference type="EMBL" id="FNIT01000008">
    <property type="protein sequence ID" value="SDO59986.1"/>
    <property type="molecule type" value="Genomic_DNA"/>
</dbReference>
<evidence type="ECO:0000313" key="3">
    <source>
        <dbReference type="EMBL" id="SDO59986.1"/>
    </source>
</evidence>
<sequence>MSGSERDPVAANERTPHEAFVLANTRASPLPSLPSIRLRQAEEAHDLWHRTERELETAGLPPPFWAFAWVGGLGLARFILDEPHHVRGRRVLDFATGSGLVAIAAAQAGAREVTACDTDPFAQAAARLNAAANAVALEIDAGDRIGGQVDADILLAGDVFYDAAFAARLVPWFDTLARAGCEVLVGDPGRAYAPGPRLVRLGEREVPASAALEDADRKTVTIWRWRSS</sequence>
<name>A0A1H0KW27_9HYPH</name>
<dbReference type="Gene3D" id="3.40.50.150">
    <property type="entry name" value="Vaccinia Virus protein VP39"/>
    <property type="match status" value="1"/>
</dbReference>
<dbReference type="Proteomes" id="UP000198793">
    <property type="component" value="Unassembled WGS sequence"/>
</dbReference>
<keyword evidence="1" id="KW-0489">Methyltransferase</keyword>
<dbReference type="RefSeq" id="WP_090675687.1">
    <property type="nucleotide sequence ID" value="NZ_FNIT01000008.1"/>
</dbReference>
<proteinExistence type="predicted"/>
<accession>A0A1H0KW27</accession>
<dbReference type="OrthoDB" id="9794615at2"/>
<dbReference type="PANTHER" id="PTHR43648">
    <property type="entry name" value="ELECTRON TRANSFER FLAVOPROTEIN BETA SUBUNIT LYSINE METHYLTRANSFERASE"/>
    <property type="match status" value="1"/>
</dbReference>
<evidence type="ECO:0000313" key="4">
    <source>
        <dbReference type="Proteomes" id="UP000198793"/>
    </source>
</evidence>
<dbReference type="InterPro" id="IPR029063">
    <property type="entry name" value="SAM-dependent_MTases_sf"/>
</dbReference>
<dbReference type="AlphaFoldDB" id="A0A1H0KW27"/>
<keyword evidence="2" id="KW-0808">Transferase</keyword>
<gene>
    <name evidence="3" type="ORF">SAMN05192530_108172</name>
</gene>
<reference evidence="3 4" key="1">
    <citation type="submission" date="2016-10" db="EMBL/GenBank/DDBJ databases">
        <authorList>
            <person name="de Groot N.N."/>
        </authorList>
    </citation>
    <scope>NUCLEOTIDE SEQUENCE [LARGE SCALE GENOMIC DNA]</scope>
    <source>
        <strain evidence="4">L7-484,KACC 16230,DSM 25025</strain>
    </source>
</reference>
<organism evidence="3 4">
    <name type="scientific">Aureimonas jatrophae</name>
    <dbReference type="NCBI Taxonomy" id="1166073"/>
    <lineage>
        <taxon>Bacteria</taxon>
        <taxon>Pseudomonadati</taxon>
        <taxon>Pseudomonadota</taxon>
        <taxon>Alphaproteobacteria</taxon>
        <taxon>Hyphomicrobiales</taxon>
        <taxon>Aurantimonadaceae</taxon>
        <taxon>Aureimonas</taxon>
    </lineage>
</organism>
<evidence type="ECO:0000256" key="2">
    <source>
        <dbReference type="ARBA" id="ARBA00022679"/>
    </source>
</evidence>
<protein>
    <submittedName>
        <fullName evidence="3">Predicted nicotinamide N-methyase</fullName>
    </submittedName>
</protein>
<dbReference type="STRING" id="1166073.SAMN05192530_108172"/>
<keyword evidence="4" id="KW-1185">Reference proteome</keyword>